<dbReference type="PROSITE" id="PS50177">
    <property type="entry name" value="NTF2_DOMAIN"/>
    <property type="match status" value="1"/>
</dbReference>
<feature type="compositionally biased region" description="Basic residues" evidence="3">
    <location>
        <begin position="513"/>
        <end position="523"/>
    </location>
</feature>
<dbReference type="InterPro" id="IPR039539">
    <property type="entry name" value="Ras_GTPase_bind_prot"/>
</dbReference>
<feature type="region of interest" description="Disordered" evidence="3">
    <location>
        <begin position="168"/>
        <end position="412"/>
    </location>
</feature>
<sequence>MATEGSAYPMPGVNGHSTHNTELEKQHSYSQSTAQKPQVSKNEVGWYFVEQFYTTLSRSPDRLYLFYSKQSQFVSGEEAEKVQVCVGQRAINDRIKELDLHDCKVRVTNVDCQGSGSNIVIQVIGEMSNRSLPHKKFTQTFVLAEQVNGYFVLNDIFRFLVDEEDEEPVEAGAASEPAVTQEAVREVPEEQPTTQAGGEQQDAPPAMQGAEHKTLTSSDDPSAIERDALEVDKRLEEKMTKVEEPAAVQANGTVEAESTAEDEDTQAAPQESTEVSTSKVDLEPEKPQDPSPSPVATPAQTEPQPAPAAPPKTWAMAAASNNRSAAQATSTHGPVSQQQPAKPASKVAMATTPAATQTPASTGPASTIAPSRDDAGSNVAQEEWVPVNNHTRQQSRQTNSQPHEASSQNRGYIKNVHEGIAFDELRNRLAQYGELQNFDISRTKNSAFVDWKSPEGYQKAREANPHQFGDTSLYVEERRVRTGQGTYASRGQYQNRGRGGMPARGGHQNRGYTRGRGRGRGGD</sequence>
<evidence type="ECO:0000256" key="2">
    <source>
        <dbReference type="PROSITE-ProRule" id="PRU00176"/>
    </source>
</evidence>
<dbReference type="InterPro" id="IPR035979">
    <property type="entry name" value="RBD_domain_sf"/>
</dbReference>
<feature type="region of interest" description="Disordered" evidence="3">
    <location>
        <begin position="1"/>
        <end position="36"/>
    </location>
</feature>
<dbReference type="Proteomes" id="UP000799421">
    <property type="component" value="Unassembled WGS sequence"/>
</dbReference>
<keyword evidence="7" id="KW-1185">Reference proteome</keyword>
<name>A0A6A7C8I9_9PEZI</name>
<dbReference type="FunFam" id="3.10.450.50:FF:000003">
    <property type="entry name" value="Nuclear transport factor 2 family protein"/>
    <property type="match status" value="1"/>
</dbReference>
<proteinExistence type="predicted"/>
<protein>
    <recommendedName>
        <fullName evidence="8">NTF2-domain-containing protein</fullName>
    </recommendedName>
</protein>
<dbReference type="Gene3D" id="3.10.450.50">
    <property type="match status" value="1"/>
</dbReference>
<dbReference type="InterPro" id="IPR000504">
    <property type="entry name" value="RRM_dom"/>
</dbReference>
<feature type="compositionally biased region" description="Polar residues" evidence="3">
    <location>
        <begin position="329"/>
        <end position="340"/>
    </location>
</feature>
<dbReference type="InterPro" id="IPR002075">
    <property type="entry name" value="NTF2_dom"/>
</dbReference>
<feature type="compositionally biased region" description="Polar residues" evidence="3">
    <location>
        <begin position="388"/>
        <end position="410"/>
    </location>
</feature>
<feature type="compositionally biased region" description="Basic and acidic residues" evidence="3">
    <location>
        <begin position="223"/>
        <end position="244"/>
    </location>
</feature>
<keyword evidence="1 2" id="KW-0694">RNA-binding</keyword>
<evidence type="ECO:0000259" key="5">
    <source>
        <dbReference type="PROSITE" id="PS50177"/>
    </source>
</evidence>
<evidence type="ECO:0008006" key="8">
    <source>
        <dbReference type="Google" id="ProtNLM"/>
    </source>
</evidence>
<dbReference type="InterPro" id="IPR032710">
    <property type="entry name" value="NTF2-like_dom_sf"/>
</dbReference>
<dbReference type="OrthoDB" id="339151at2759"/>
<feature type="domain" description="RRM" evidence="4">
    <location>
        <begin position="409"/>
        <end position="487"/>
    </location>
</feature>
<evidence type="ECO:0000313" key="7">
    <source>
        <dbReference type="Proteomes" id="UP000799421"/>
    </source>
</evidence>
<dbReference type="EMBL" id="MU005961">
    <property type="protein sequence ID" value="KAF2863389.1"/>
    <property type="molecule type" value="Genomic_DNA"/>
</dbReference>
<dbReference type="Gene3D" id="3.30.70.330">
    <property type="match status" value="1"/>
</dbReference>
<dbReference type="PANTHER" id="PTHR10693">
    <property type="entry name" value="RAS GTPASE-ACTIVATING PROTEIN-BINDING PROTEIN"/>
    <property type="match status" value="1"/>
</dbReference>
<organism evidence="6 7">
    <name type="scientific">Piedraia hortae CBS 480.64</name>
    <dbReference type="NCBI Taxonomy" id="1314780"/>
    <lineage>
        <taxon>Eukaryota</taxon>
        <taxon>Fungi</taxon>
        <taxon>Dikarya</taxon>
        <taxon>Ascomycota</taxon>
        <taxon>Pezizomycotina</taxon>
        <taxon>Dothideomycetes</taxon>
        <taxon>Dothideomycetidae</taxon>
        <taxon>Capnodiales</taxon>
        <taxon>Piedraiaceae</taxon>
        <taxon>Piedraia</taxon>
    </lineage>
</organism>
<dbReference type="PROSITE" id="PS50102">
    <property type="entry name" value="RRM"/>
    <property type="match status" value="1"/>
</dbReference>
<dbReference type="SUPFAM" id="SSF54928">
    <property type="entry name" value="RNA-binding domain, RBD"/>
    <property type="match status" value="1"/>
</dbReference>
<dbReference type="AlphaFoldDB" id="A0A6A7C8I9"/>
<dbReference type="CDD" id="cd00590">
    <property type="entry name" value="RRM_SF"/>
    <property type="match status" value="1"/>
</dbReference>
<dbReference type="SUPFAM" id="SSF54427">
    <property type="entry name" value="NTF2-like"/>
    <property type="match status" value="1"/>
</dbReference>
<dbReference type="InterPro" id="IPR012677">
    <property type="entry name" value="Nucleotide-bd_a/b_plait_sf"/>
</dbReference>
<dbReference type="GO" id="GO:1990861">
    <property type="term" value="C:Ubp3-Bre5 deubiquitination complex"/>
    <property type="evidence" value="ECO:0007669"/>
    <property type="project" value="TreeGrafter"/>
</dbReference>
<dbReference type="GO" id="GO:0005829">
    <property type="term" value="C:cytosol"/>
    <property type="evidence" value="ECO:0007669"/>
    <property type="project" value="TreeGrafter"/>
</dbReference>
<dbReference type="CDD" id="cd00780">
    <property type="entry name" value="NTF2"/>
    <property type="match status" value="1"/>
</dbReference>
<gene>
    <name evidence="6" type="ORF">K470DRAFT_255095</name>
</gene>
<accession>A0A6A7C8I9</accession>
<dbReference type="GO" id="GO:0016579">
    <property type="term" value="P:protein deubiquitination"/>
    <property type="evidence" value="ECO:0007669"/>
    <property type="project" value="TreeGrafter"/>
</dbReference>
<feature type="compositionally biased region" description="Low complexity" evidence="3">
    <location>
        <begin position="348"/>
        <end position="367"/>
    </location>
</feature>
<dbReference type="GO" id="GO:1990904">
    <property type="term" value="C:ribonucleoprotein complex"/>
    <property type="evidence" value="ECO:0007669"/>
    <property type="project" value="TreeGrafter"/>
</dbReference>
<feature type="domain" description="NTF2" evidence="5">
    <location>
        <begin position="44"/>
        <end position="159"/>
    </location>
</feature>
<dbReference type="GO" id="GO:0003729">
    <property type="term" value="F:mRNA binding"/>
    <property type="evidence" value="ECO:0007669"/>
    <property type="project" value="TreeGrafter"/>
</dbReference>
<feature type="region of interest" description="Disordered" evidence="3">
    <location>
        <begin position="482"/>
        <end position="523"/>
    </location>
</feature>
<dbReference type="Pfam" id="PF02136">
    <property type="entry name" value="NTF2"/>
    <property type="match status" value="1"/>
</dbReference>
<evidence type="ECO:0000259" key="4">
    <source>
        <dbReference type="PROSITE" id="PS50102"/>
    </source>
</evidence>
<reference evidence="6" key="1">
    <citation type="journal article" date="2020" name="Stud. Mycol.">
        <title>101 Dothideomycetes genomes: a test case for predicting lifestyles and emergence of pathogens.</title>
        <authorList>
            <person name="Haridas S."/>
            <person name="Albert R."/>
            <person name="Binder M."/>
            <person name="Bloem J."/>
            <person name="Labutti K."/>
            <person name="Salamov A."/>
            <person name="Andreopoulos B."/>
            <person name="Baker S."/>
            <person name="Barry K."/>
            <person name="Bills G."/>
            <person name="Bluhm B."/>
            <person name="Cannon C."/>
            <person name="Castanera R."/>
            <person name="Culley D."/>
            <person name="Daum C."/>
            <person name="Ezra D."/>
            <person name="Gonzalez J."/>
            <person name="Henrissat B."/>
            <person name="Kuo A."/>
            <person name="Liang C."/>
            <person name="Lipzen A."/>
            <person name="Lutzoni F."/>
            <person name="Magnuson J."/>
            <person name="Mondo S."/>
            <person name="Nolan M."/>
            <person name="Ohm R."/>
            <person name="Pangilinan J."/>
            <person name="Park H.-J."/>
            <person name="Ramirez L."/>
            <person name="Alfaro M."/>
            <person name="Sun H."/>
            <person name="Tritt A."/>
            <person name="Yoshinaga Y."/>
            <person name="Zwiers L.-H."/>
            <person name="Turgeon B."/>
            <person name="Goodwin S."/>
            <person name="Spatafora J."/>
            <person name="Crous P."/>
            <person name="Grigoriev I."/>
        </authorList>
    </citation>
    <scope>NUCLEOTIDE SEQUENCE</scope>
    <source>
        <strain evidence="6">CBS 480.64</strain>
    </source>
</reference>
<dbReference type="Pfam" id="PF00076">
    <property type="entry name" value="RRM_1"/>
    <property type="match status" value="1"/>
</dbReference>
<feature type="compositionally biased region" description="Low complexity" evidence="3">
    <location>
        <begin position="311"/>
        <end position="328"/>
    </location>
</feature>
<dbReference type="GO" id="GO:0034517">
    <property type="term" value="P:ribophagy"/>
    <property type="evidence" value="ECO:0007669"/>
    <property type="project" value="TreeGrafter"/>
</dbReference>
<dbReference type="InterPro" id="IPR018222">
    <property type="entry name" value="Nuclear_transport_factor_2_euk"/>
</dbReference>
<feature type="compositionally biased region" description="Polar residues" evidence="3">
    <location>
        <begin position="483"/>
        <end position="495"/>
    </location>
</feature>
<evidence type="ECO:0000256" key="1">
    <source>
        <dbReference type="ARBA" id="ARBA00022884"/>
    </source>
</evidence>
<dbReference type="PANTHER" id="PTHR10693:SF20">
    <property type="entry name" value="AT27578P"/>
    <property type="match status" value="1"/>
</dbReference>
<evidence type="ECO:0000313" key="6">
    <source>
        <dbReference type="EMBL" id="KAF2863389.1"/>
    </source>
</evidence>
<evidence type="ECO:0000256" key="3">
    <source>
        <dbReference type="SAM" id="MobiDB-lite"/>
    </source>
</evidence>
<feature type="compositionally biased region" description="Polar residues" evidence="3">
    <location>
        <begin position="267"/>
        <end position="279"/>
    </location>
</feature>